<sequence>MGKKILFIEDEPELHEELRERLNALGYKVDLAPNTLDAYSVLIYDKNQANYNLAILDLMMDAGFLGKEYPKWQGYGGLCMLEEIHNNNVDIKIIVYTHDESDETNNLVTERGIKLIYKKASTAKVDAVDEIINEINNMMEEKNE</sequence>
<feature type="modified residue" description="4-aspartylphosphate" evidence="1">
    <location>
        <position position="57"/>
    </location>
</feature>
<evidence type="ECO:0000313" key="4">
    <source>
        <dbReference type="Proteomes" id="UP000663720"/>
    </source>
</evidence>
<organism evidence="3 4">
    <name type="scientific">Desulfonema limicola</name>
    <dbReference type="NCBI Taxonomy" id="45656"/>
    <lineage>
        <taxon>Bacteria</taxon>
        <taxon>Pseudomonadati</taxon>
        <taxon>Thermodesulfobacteriota</taxon>
        <taxon>Desulfobacteria</taxon>
        <taxon>Desulfobacterales</taxon>
        <taxon>Desulfococcaceae</taxon>
        <taxon>Desulfonema</taxon>
    </lineage>
</organism>
<dbReference type="RefSeq" id="WP_207690316.1">
    <property type="nucleotide sequence ID" value="NZ_CP061799.1"/>
</dbReference>
<proteinExistence type="predicted"/>
<feature type="domain" description="Response regulatory" evidence="2">
    <location>
        <begin position="4"/>
        <end position="134"/>
    </location>
</feature>
<reference evidence="3" key="1">
    <citation type="journal article" date="2021" name="Microb. Physiol.">
        <title>Proteogenomic Insights into the Physiology of Marine, Sulfate-Reducing, Filamentous Desulfonema limicola and Desulfonema magnum.</title>
        <authorList>
            <person name="Schnaars V."/>
            <person name="Wohlbrand L."/>
            <person name="Scheve S."/>
            <person name="Hinrichs C."/>
            <person name="Reinhardt R."/>
            <person name="Rabus R."/>
        </authorList>
    </citation>
    <scope>NUCLEOTIDE SEQUENCE</scope>
    <source>
        <strain evidence="3">5ac10</strain>
    </source>
</reference>
<dbReference type="Proteomes" id="UP000663720">
    <property type="component" value="Chromosome"/>
</dbReference>
<dbReference type="KEGG" id="dli:dnl_06840"/>
<dbReference type="Gene3D" id="3.40.50.2300">
    <property type="match status" value="1"/>
</dbReference>
<dbReference type="Pfam" id="PF00072">
    <property type="entry name" value="Response_reg"/>
    <property type="match status" value="1"/>
</dbReference>
<dbReference type="InterPro" id="IPR001789">
    <property type="entry name" value="Sig_transdc_resp-reg_receiver"/>
</dbReference>
<accession>A0A975GEQ1</accession>
<dbReference type="PROSITE" id="PS50110">
    <property type="entry name" value="RESPONSE_REGULATORY"/>
    <property type="match status" value="1"/>
</dbReference>
<evidence type="ECO:0000313" key="3">
    <source>
        <dbReference type="EMBL" id="QTA78462.1"/>
    </source>
</evidence>
<dbReference type="InterPro" id="IPR011006">
    <property type="entry name" value="CheY-like_superfamily"/>
</dbReference>
<keyword evidence="1" id="KW-0597">Phosphoprotein</keyword>
<dbReference type="CDD" id="cd00156">
    <property type="entry name" value="REC"/>
    <property type="match status" value="1"/>
</dbReference>
<dbReference type="AlphaFoldDB" id="A0A975GEQ1"/>
<dbReference type="GO" id="GO:0000160">
    <property type="term" value="P:phosphorelay signal transduction system"/>
    <property type="evidence" value="ECO:0007669"/>
    <property type="project" value="InterPro"/>
</dbReference>
<evidence type="ECO:0000259" key="2">
    <source>
        <dbReference type="PROSITE" id="PS50110"/>
    </source>
</evidence>
<protein>
    <submittedName>
        <fullName evidence="3">Two component system response regulator</fullName>
    </submittedName>
</protein>
<keyword evidence="4" id="KW-1185">Reference proteome</keyword>
<dbReference type="SUPFAM" id="SSF52172">
    <property type="entry name" value="CheY-like"/>
    <property type="match status" value="1"/>
</dbReference>
<gene>
    <name evidence="3" type="ORF">dnl_06840</name>
</gene>
<name>A0A975GEQ1_9BACT</name>
<evidence type="ECO:0000256" key="1">
    <source>
        <dbReference type="PROSITE-ProRule" id="PRU00169"/>
    </source>
</evidence>
<dbReference type="EMBL" id="CP061799">
    <property type="protein sequence ID" value="QTA78462.1"/>
    <property type="molecule type" value="Genomic_DNA"/>
</dbReference>